<reference evidence="2" key="5">
    <citation type="journal article" date="2001" name="Nature">
        <title>Functional annotation of a full-length mouse cDNA collection.</title>
        <authorList>
            <consortium name="The RIKEN Genome Exploration Research Group Phase II Team and the FANTOM Consortium"/>
        </authorList>
    </citation>
    <scope>NUCLEOTIDE SEQUENCE</scope>
    <source>
        <strain evidence="2">C57BL/6J</strain>
        <tissue evidence="2">Testis</tissue>
    </source>
</reference>
<reference evidence="2" key="8">
    <citation type="journal article" date="2005" name="Science">
        <title>Antisense Transcription in the Mammalian Transcriptome.</title>
        <authorList>
            <consortium name="RIKEN Genome Exploration Research Group and Genome Science Group (Genome Network Project Core Group) and the FANTOM Consortium"/>
        </authorList>
    </citation>
    <scope>NUCLEOTIDE SEQUENCE</scope>
    <source>
        <strain evidence="2">C57BL/6J</strain>
        <tissue evidence="2">Testis</tissue>
    </source>
</reference>
<dbReference type="AGR" id="MGI:1914592"/>
<reference evidence="2" key="3">
    <citation type="journal article" date="2000" name="Genome Res.">
        <title>RIKEN integrated sequence analysis (RISA) system--384-format sequencing pipeline with 384 multicapillary sequencer.</title>
        <authorList>
            <person name="Shibata K."/>
            <person name="Itoh M."/>
            <person name="Aizawa K."/>
            <person name="Nagaoka S."/>
            <person name="Sasaki N."/>
            <person name="Carninci P."/>
            <person name="Konno H."/>
            <person name="Akiyama J."/>
            <person name="Nishi K."/>
            <person name="Kitsunai T."/>
            <person name="Tashiro H."/>
            <person name="Itoh M."/>
            <person name="Sumi N."/>
            <person name="Ishii Y."/>
            <person name="Nakamura S."/>
            <person name="Hazama M."/>
            <person name="Nishine T."/>
            <person name="Harada A."/>
            <person name="Yamamoto R."/>
            <person name="Matsumoto H."/>
            <person name="Sakaguchi S."/>
            <person name="Ikegami T."/>
            <person name="Kashiwagi K."/>
            <person name="Fujiwake S."/>
            <person name="Inoue K."/>
            <person name="Togawa Y."/>
            <person name="Izawa M."/>
            <person name="Ohara E."/>
            <person name="Watahiki M."/>
            <person name="Yoneda Y."/>
            <person name="Ishikawa T."/>
            <person name="Ozawa K."/>
            <person name="Tanaka T."/>
            <person name="Matsuura S."/>
            <person name="Kawai J."/>
            <person name="Okazaki Y."/>
            <person name="Muramatsu M."/>
            <person name="Inoue Y."/>
            <person name="Kira A."/>
            <person name="Hayashizaki Y."/>
        </authorList>
    </citation>
    <scope>NUCLEOTIDE SEQUENCE</scope>
    <source>
        <strain evidence="2">C57BL/6J</strain>
        <tissue evidence="2">Testis</tissue>
    </source>
</reference>
<protein>
    <submittedName>
        <fullName evidence="2">Uncharacterized protein</fullName>
    </submittedName>
</protein>
<dbReference type="EMBL" id="AK006831">
    <property type="protein sequence ID" value="BAB24762.1"/>
    <property type="molecule type" value="mRNA"/>
</dbReference>
<reference evidence="2" key="2">
    <citation type="journal article" date="2000" name="Genome Res.">
        <title>Normalization and subtraction of cap-trapper-selected cDNAs to prepare full-length cDNA libraries for rapid discovery of new genes.</title>
        <authorList>
            <person name="Carninci P."/>
            <person name="Shibata Y."/>
            <person name="Hayatsu N."/>
            <person name="Sugahara Y."/>
            <person name="Shibata K."/>
            <person name="Itoh M."/>
            <person name="Konno H."/>
            <person name="Okazaki Y."/>
            <person name="Muramatsu M."/>
            <person name="Hayashizaki Y."/>
        </authorList>
    </citation>
    <scope>NUCLEOTIDE SEQUENCE</scope>
    <source>
        <strain evidence="2">C57BL/6J</strain>
        <tissue evidence="2">Testis</tissue>
    </source>
</reference>
<accession>Q9D9J6</accession>
<evidence type="ECO:0000313" key="3">
    <source>
        <dbReference type="MGI" id="MGI:1914592"/>
    </source>
</evidence>
<gene>
    <name evidence="3" type="primary">Kcnmb4os1</name>
    <name evidence="3" type="synonym">1700058G18Rik</name>
</gene>
<evidence type="ECO:0000256" key="1">
    <source>
        <dbReference type="SAM" id="MobiDB-lite"/>
    </source>
</evidence>
<organism evidence="2">
    <name type="scientific">Mus musculus</name>
    <name type="common">Mouse</name>
    <dbReference type="NCBI Taxonomy" id="10090"/>
    <lineage>
        <taxon>Eukaryota</taxon>
        <taxon>Metazoa</taxon>
        <taxon>Chordata</taxon>
        <taxon>Craniata</taxon>
        <taxon>Vertebrata</taxon>
        <taxon>Euteleostomi</taxon>
        <taxon>Mammalia</taxon>
        <taxon>Eutheria</taxon>
        <taxon>Euarchontoglires</taxon>
        <taxon>Glires</taxon>
        <taxon>Rodentia</taxon>
        <taxon>Myomorpha</taxon>
        <taxon>Muroidea</taxon>
        <taxon>Muridae</taxon>
        <taxon>Murinae</taxon>
        <taxon>Mus</taxon>
        <taxon>Mus</taxon>
    </lineage>
</organism>
<dbReference type="MGI" id="MGI:1914592">
    <property type="gene designation" value="Kcnmb4os1"/>
</dbReference>
<reference evidence="2" key="1">
    <citation type="journal article" date="1999" name="Methods Enzymol.">
        <title>High-efficiency full-length cDNA cloning.</title>
        <authorList>
            <person name="Carninci P."/>
            <person name="Hayashizaki Y."/>
        </authorList>
    </citation>
    <scope>NUCLEOTIDE SEQUENCE</scope>
    <source>
        <strain evidence="2">C57BL/6J</strain>
        <tissue evidence="2">Testis</tissue>
    </source>
</reference>
<reference evidence="2" key="6">
    <citation type="journal article" date="2002" name="Nature">
        <title>Analysis of the mouse transcriptome based on functional annotation of 60,770 full-length cDNAs.</title>
        <authorList>
            <consortium name="The FANTOM Consortium and the RIKEN Genome Exploration Research Group Phase I and II Team"/>
        </authorList>
    </citation>
    <scope>NUCLEOTIDE SEQUENCE</scope>
    <source>
        <strain evidence="2">C57BL/6J</strain>
        <tissue evidence="2">Testis</tissue>
    </source>
</reference>
<proteinExistence type="evidence at transcript level"/>
<name>Q9D9J6_MOUSE</name>
<reference evidence="2" key="4">
    <citation type="submission" date="2000-07" db="EMBL/GenBank/DDBJ databases">
        <authorList>
            <person name="Adachi J."/>
            <person name="Aizawa K."/>
            <person name="Akahira S."/>
            <person name="Akimura T."/>
            <person name="Arai A."/>
            <person name="Aono H."/>
            <person name="Arakawa T."/>
            <person name="Bono H."/>
            <person name="Carninci P."/>
            <person name="Fukuda S."/>
            <person name="Fukunishi Y."/>
            <person name="Furuno M."/>
            <person name="Hanagaki T."/>
            <person name="Hara A."/>
            <person name="Hayatsu N."/>
            <person name="Hiramoto K."/>
            <person name="Hiraoka T."/>
            <person name="Hori F."/>
            <person name="Imotani K."/>
            <person name="Ishii Y."/>
            <person name="Itoh M."/>
            <person name="Izawa M."/>
            <person name="Kasukawa T."/>
            <person name="Kato H."/>
            <person name="Kawai J."/>
            <person name="Kojima Y."/>
            <person name="Konno H."/>
            <person name="Kouda M."/>
            <person name="Koya S."/>
            <person name="Kurihara C."/>
            <person name="Matsuyama T."/>
            <person name="Miyazaki A."/>
            <person name="Nishi K."/>
            <person name="Nomura K."/>
            <person name="Numazaki R."/>
            <person name="Ohno M."/>
            <person name="Okazaki Y."/>
            <person name="Okido T."/>
            <person name="Owa C."/>
            <person name="Saito H."/>
            <person name="Saito R."/>
            <person name="Sakai C."/>
            <person name="Sakai K."/>
            <person name="Sano H."/>
            <person name="Sasaki D."/>
            <person name="Shibata K."/>
            <person name="Shibata Y."/>
            <person name="Shinagawa A."/>
            <person name="Shiraki T."/>
            <person name="Sogabe Y."/>
            <person name="Suzuki H."/>
            <person name="Tagami M."/>
            <person name="Tagawa A."/>
            <person name="Takahashi F."/>
            <person name="Tanaka T."/>
            <person name="Tejima Y."/>
            <person name="Toya T."/>
            <person name="Yamamura T."/>
            <person name="Yasunishi A."/>
            <person name="Yoshida K."/>
            <person name="Yoshino M."/>
            <person name="Muramatsu M."/>
            <person name="Hayashizaki Y."/>
        </authorList>
    </citation>
    <scope>NUCLEOTIDE SEQUENCE</scope>
    <source>
        <strain evidence="2">C57BL/6J</strain>
        <tissue evidence="2">Testis</tissue>
    </source>
</reference>
<dbReference type="AlphaFoldDB" id="Q9D9J6"/>
<reference evidence="2" key="7">
    <citation type="journal article" date="2005" name="Science">
        <title>The Transcriptional Landscape of the Mammalian Genome.</title>
        <authorList>
            <consortium name="The FANTOM Consortium"/>
            <consortium name="Riken Genome Exploration Research Group and Genome Science Group (Genome Network Project Core Group)"/>
        </authorList>
    </citation>
    <scope>NUCLEOTIDE SEQUENCE</scope>
    <source>
        <strain evidence="2">C57BL/6J</strain>
        <tissue evidence="2">Testis</tissue>
    </source>
</reference>
<sequence length="111" mass="12565">MTLIADTVPDCSTPISKSRELSNQSLLRMALNAIITIRNNPASERAPKRESGTTTPRSTGWRKPGRKRAGEKEATGNCWIQKRVFLRNFLEFHLLDLGQHLCFRALSDKIK</sequence>
<feature type="region of interest" description="Disordered" evidence="1">
    <location>
        <begin position="38"/>
        <end position="74"/>
    </location>
</feature>
<evidence type="ECO:0000313" key="2">
    <source>
        <dbReference type="EMBL" id="BAB24762.1"/>
    </source>
</evidence>